<reference evidence="1" key="2">
    <citation type="journal article" date="2015" name="Fish Shellfish Immunol.">
        <title>Early steps in the European eel (Anguilla anguilla)-Vibrio vulnificus interaction in the gills: Role of the RtxA13 toxin.</title>
        <authorList>
            <person name="Callol A."/>
            <person name="Pajuelo D."/>
            <person name="Ebbesson L."/>
            <person name="Teles M."/>
            <person name="MacKenzie S."/>
            <person name="Amaro C."/>
        </authorList>
    </citation>
    <scope>NUCLEOTIDE SEQUENCE</scope>
</reference>
<accession>A0A0E9QBT8</accession>
<proteinExistence type="predicted"/>
<dbReference type="EMBL" id="GBXM01094797">
    <property type="protein sequence ID" value="JAH13780.1"/>
    <property type="molecule type" value="Transcribed_RNA"/>
</dbReference>
<sequence length="19" mass="2193">MSNTRTVFGINFQINFSCN</sequence>
<organism evidence="1">
    <name type="scientific">Anguilla anguilla</name>
    <name type="common">European freshwater eel</name>
    <name type="synonym">Muraena anguilla</name>
    <dbReference type="NCBI Taxonomy" id="7936"/>
    <lineage>
        <taxon>Eukaryota</taxon>
        <taxon>Metazoa</taxon>
        <taxon>Chordata</taxon>
        <taxon>Craniata</taxon>
        <taxon>Vertebrata</taxon>
        <taxon>Euteleostomi</taxon>
        <taxon>Actinopterygii</taxon>
        <taxon>Neopterygii</taxon>
        <taxon>Teleostei</taxon>
        <taxon>Anguilliformes</taxon>
        <taxon>Anguillidae</taxon>
        <taxon>Anguilla</taxon>
    </lineage>
</organism>
<reference evidence="1" key="1">
    <citation type="submission" date="2014-11" db="EMBL/GenBank/DDBJ databases">
        <authorList>
            <person name="Amaro Gonzalez C."/>
        </authorList>
    </citation>
    <scope>NUCLEOTIDE SEQUENCE</scope>
</reference>
<protein>
    <submittedName>
        <fullName evidence="1">Uncharacterized protein</fullName>
    </submittedName>
</protein>
<evidence type="ECO:0000313" key="1">
    <source>
        <dbReference type="EMBL" id="JAH13780.1"/>
    </source>
</evidence>
<name>A0A0E9QBT8_ANGAN</name>
<dbReference type="AlphaFoldDB" id="A0A0E9QBT8"/>